<gene>
    <name evidence="1" type="ORF">J2S72_001337</name>
</gene>
<reference evidence="1 2" key="1">
    <citation type="submission" date="2023-07" db="EMBL/GenBank/DDBJ databases">
        <title>Genomic Encyclopedia of Type Strains, Phase IV (KMG-IV): sequencing the most valuable type-strain genomes for metagenomic binning, comparative biology and taxonomic classification.</title>
        <authorList>
            <person name="Goeker M."/>
        </authorList>
    </citation>
    <scope>NUCLEOTIDE SEQUENCE [LARGE SCALE GENOMIC DNA]</scope>
    <source>
        <strain evidence="1 2">DSM 22616</strain>
    </source>
</reference>
<keyword evidence="2" id="KW-1185">Reference proteome</keyword>
<dbReference type="Proteomes" id="UP001236559">
    <property type="component" value="Unassembled WGS sequence"/>
</dbReference>
<evidence type="ECO:0000313" key="2">
    <source>
        <dbReference type="Proteomes" id="UP001236559"/>
    </source>
</evidence>
<accession>A0ABU0AVN0</accession>
<sequence>MQKKYNYRLNTIKGVNRFLQRIIIDLANDNITESKARALGYLCNIRLVGFEKEDIEQRLTDLEKRFNDEY</sequence>
<comment type="caution">
    <text evidence="1">The sequence shown here is derived from an EMBL/GenBank/DDBJ whole genome shotgun (WGS) entry which is preliminary data.</text>
</comment>
<protein>
    <submittedName>
        <fullName evidence="1">Uncharacterized protein</fullName>
    </submittedName>
</protein>
<name>A0ABU0AVN0_9FIRM</name>
<evidence type="ECO:0000313" key="1">
    <source>
        <dbReference type="EMBL" id="MDQ0275312.1"/>
    </source>
</evidence>
<proteinExistence type="predicted"/>
<dbReference type="EMBL" id="JAUSTN010000006">
    <property type="protein sequence ID" value="MDQ0275312.1"/>
    <property type="molecule type" value="Genomic_DNA"/>
</dbReference>
<dbReference type="RefSeq" id="WP_023056552.1">
    <property type="nucleotide sequence ID" value="NZ_JAUSTN010000006.1"/>
</dbReference>
<organism evidence="1 2">
    <name type="scientific">Peptoniphilus koenoeneniae</name>
    <dbReference type="NCBI Taxonomy" id="507751"/>
    <lineage>
        <taxon>Bacteria</taxon>
        <taxon>Bacillati</taxon>
        <taxon>Bacillota</taxon>
        <taxon>Tissierellia</taxon>
        <taxon>Tissierellales</taxon>
        <taxon>Peptoniphilaceae</taxon>
        <taxon>Peptoniphilus</taxon>
    </lineage>
</organism>